<dbReference type="InterPro" id="IPR005543">
    <property type="entry name" value="PASTA_dom"/>
</dbReference>
<dbReference type="GO" id="GO:0008360">
    <property type="term" value="P:regulation of cell shape"/>
    <property type="evidence" value="ECO:0007669"/>
    <property type="project" value="UniProtKB-KW"/>
</dbReference>
<dbReference type="Gene3D" id="3.30.10.20">
    <property type="match status" value="1"/>
</dbReference>
<dbReference type="GO" id="GO:0008955">
    <property type="term" value="F:peptidoglycan glycosyltransferase activity"/>
    <property type="evidence" value="ECO:0007669"/>
    <property type="project" value="UniProtKB-EC"/>
</dbReference>
<dbReference type="SUPFAM" id="SSF56601">
    <property type="entry name" value="beta-lactamase/transpeptidase-like"/>
    <property type="match status" value="1"/>
</dbReference>
<dbReference type="InterPro" id="IPR050396">
    <property type="entry name" value="Glycosyltr_51/Transpeptidase"/>
</dbReference>
<protein>
    <submittedName>
        <fullName evidence="15">Penicillin-binding protein, 1A family</fullName>
        <ecNumber evidence="15">2.4.2.-</ecNumber>
        <ecNumber evidence="15">3.4.-.-</ecNumber>
    </submittedName>
</protein>
<keyword evidence="8" id="KW-0133">Cell shape</keyword>
<keyword evidence="10" id="KW-0511">Multifunctional enzyme</keyword>
<dbReference type="AlphaFoldDB" id="A0A7M2Z0G0"/>
<dbReference type="Proteomes" id="UP000254134">
    <property type="component" value="Unassembled WGS sequence"/>
</dbReference>
<evidence type="ECO:0000256" key="11">
    <source>
        <dbReference type="ARBA" id="ARBA00023316"/>
    </source>
</evidence>
<dbReference type="Pfam" id="PF03793">
    <property type="entry name" value="PASTA"/>
    <property type="match status" value="1"/>
</dbReference>
<comment type="caution">
    <text evidence="15">The sequence shown here is derived from an EMBL/GenBank/DDBJ whole genome shotgun (WGS) entry which is preliminary data.</text>
</comment>
<dbReference type="Gene3D" id="1.10.3810.10">
    <property type="entry name" value="Biosynthetic peptidoglycan transglycosylase-like"/>
    <property type="match status" value="1"/>
</dbReference>
<dbReference type="Pfam" id="PF00912">
    <property type="entry name" value="Transgly"/>
    <property type="match status" value="1"/>
</dbReference>
<dbReference type="InterPro" id="IPR001460">
    <property type="entry name" value="PCN-bd_Tpept"/>
</dbReference>
<evidence type="ECO:0000256" key="9">
    <source>
        <dbReference type="ARBA" id="ARBA00022984"/>
    </source>
</evidence>
<comment type="similarity">
    <text evidence="2">In the N-terminal section; belongs to the glycosyltransferase 51 family.</text>
</comment>
<gene>
    <name evidence="15" type="ORF">Gocc_1089</name>
</gene>
<dbReference type="SUPFAM" id="SSF53955">
    <property type="entry name" value="Lysozyme-like"/>
    <property type="match status" value="1"/>
</dbReference>
<keyword evidence="3" id="KW-0121">Carboxypeptidase</keyword>
<keyword evidence="4" id="KW-0645">Protease</keyword>
<name>A0A7M2Z0G0_9ACTN</name>
<dbReference type="GO" id="GO:0008658">
    <property type="term" value="F:penicillin binding"/>
    <property type="evidence" value="ECO:0007669"/>
    <property type="project" value="InterPro"/>
</dbReference>
<dbReference type="GO" id="GO:0006508">
    <property type="term" value="P:proteolysis"/>
    <property type="evidence" value="ECO:0007669"/>
    <property type="project" value="UniProtKB-KW"/>
</dbReference>
<dbReference type="InterPro" id="IPR036950">
    <property type="entry name" value="PBP_transglycosylase"/>
</dbReference>
<evidence type="ECO:0000256" key="13">
    <source>
        <dbReference type="ARBA" id="ARBA00049902"/>
    </source>
</evidence>
<dbReference type="Gene3D" id="3.40.710.10">
    <property type="entry name" value="DD-peptidase/beta-lactamase superfamily"/>
    <property type="match status" value="1"/>
</dbReference>
<evidence type="ECO:0000256" key="8">
    <source>
        <dbReference type="ARBA" id="ARBA00022960"/>
    </source>
</evidence>
<dbReference type="PANTHER" id="PTHR32282:SF33">
    <property type="entry name" value="PEPTIDOGLYCAN GLYCOSYLTRANSFERASE"/>
    <property type="match status" value="1"/>
</dbReference>
<evidence type="ECO:0000313" key="16">
    <source>
        <dbReference type="Proteomes" id="UP000254134"/>
    </source>
</evidence>
<dbReference type="InterPro" id="IPR012338">
    <property type="entry name" value="Beta-lactam/transpept-like"/>
</dbReference>
<comment type="similarity">
    <text evidence="1">In the C-terminal section; belongs to the transpeptidase family.</text>
</comment>
<dbReference type="Pfam" id="PF00905">
    <property type="entry name" value="Transpeptidase"/>
    <property type="match status" value="1"/>
</dbReference>
<comment type="catalytic activity">
    <reaction evidence="12">
        <text>Preferential cleavage: (Ac)2-L-Lys-D-Ala-|-D-Ala. Also transpeptidation of peptidyl-alanyl moieties that are N-acyl substituents of D-alanine.</text>
        <dbReference type="EC" id="3.4.16.4"/>
    </reaction>
</comment>
<comment type="catalytic activity">
    <reaction evidence="13">
        <text>[GlcNAc-(1-&gt;4)-Mur2Ac(oyl-L-Ala-gamma-D-Glu-L-Lys-D-Ala-D-Ala)](n)-di-trans,octa-cis-undecaprenyl diphosphate + beta-D-GlcNAc-(1-&gt;4)-Mur2Ac(oyl-L-Ala-gamma-D-Glu-L-Lys-D-Ala-D-Ala)-di-trans,octa-cis-undecaprenyl diphosphate = [GlcNAc-(1-&gt;4)-Mur2Ac(oyl-L-Ala-gamma-D-Glu-L-Lys-D-Ala-D-Ala)](n+1)-di-trans,octa-cis-undecaprenyl diphosphate + di-trans,octa-cis-undecaprenyl diphosphate + H(+)</text>
        <dbReference type="Rhea" id="RHEA:23708"/>
        <dbReference type="Rhea" id="RHEA-COMP:9602"/>
        <dbReference type="Rhea" id="RHEA-COMP:9603"/>
        <dbReference type="ChEBI" id="CHEBI:15378"/>
        <dbReference type="ChEBI" id="CHEBI:58405"/>
        <dbReference type="ChEBI" id="CHEBI:60033"/>
        <dbReference type="ChEBI" id="CHEBI:78435"/>
        <dbReference type="EC" id="2.4.99.28"/>
    </reaction>
</comment>
<dbReference type="EC" id="2.4.2.-" evidence="15"/>
<keyword evidence="7 15" id="KW-0378">Hydrolase</keyword>
<evidence type="ECO:0000313" key="15">
    <source>
        <dbReference type="EMBL" id="RDI75291.1"/>
    </source>
</evidence>
<keyword evidence="5 15" id="KW-0328">Glycosyltransferase</keyword>
<keyword evidence="6 15" id="KW-0808">Transferase</keyword>
<dbReference type="GO" id="GO:0030288">
    <property type="term" value="C:outer membrane-bounded periplasmic space"/>
    <property type="evidence" value="ECO:0007669"/>
    <property type="project" value="TreeGrafter"/>
</dbReference>
<dbReference type="EC" id="3.4.-.-" evidence="15"/>
<dbReference type="GO" id="GO:0009252">
    <property type="term" value="P:peptidoglycan biosynthetic process"/>
    <property type="evidence" value="ECO:0007669"/>
    <property type="project" value="UniProtKB-KW"/>
</dbReference>
<evidence type="ECO:0000256" key="10">
    <source>
        <dbReference type="ARBA" id="ARBA00023268"/>
    </source>
</evidence>
<dbReference type="PANTHER" id="PTHR32282">
    <property type="entry name" value="BINDING PROTEIN TRANSPEPTIDASE, PUTATIVE-RELATED"/>
    <property type="match status" value="1"/>
</dbReference>
<reference evidence="15 16" key="1">
    <citation type="submission" date="2018-07" db="EMBL/GenBank/DDBJ databases">
        <title>High-quality-draft genome sequence of Gaiella occulta.</title>
        <authorList>
            <person name="Severino R."/>
            <person name="Froufe H.J.C."/>
            <person name="Rainey F.A."/>
            <person name="Barroso C."/>
            <person name="Albuquerque L."/>
            <person name="Lobo-Da-Cunha A."/>
            <person name="Da Costa M.S."/>
            <person name="Egas C."/>
        </authorList>
    </citation>
    <scope>NUCLEOTIDE SEQUENCE [LARGE SCALE GENOMIC DNA]</scope>
    <source>
        <strain evidence="15 16">F2-233</strain>
    </source>
</reference>
<proteinExistence type="inferred from homology"/>
<dbReference type="NCBIfam" id="TIGR02074">
    <property type="entry name" value="PBP_1a_fam"/>
    <property type="match status" value="1"/>
</dbReference>
<reference evidence="16" key="2">
    <citation type="journal article" date="2019" name="MicrobiologyOpen">
        <title>High-quality draft genome sequence of Gaiella occulta isolated from a 150 meter deep mineral water borehole and comparison with the genome sequences of other deep-branching lineages of the phylum Actinobacteria.</title>
        <authorList>
            <person name="Severino R."/>
            <person name="Froufe H.J.C."/>
            <person name="Barroso C."/>
            <person name="Albuquerque L."/>
            <person name="Lobo-da-Cunha A."/>
            <person name="da Costa M.S."/>
            <person name="Egas C."/>
        </authorList>
    </citation>
    <scope>NUCLEOTIDE SEQUENCE [LARGE SCALE GENOMIC DNA]</scope>
    <source>
        <strain evidence="16">F2-233</strain>
    </source>
</reference>
<dbReference type="CDD" id="cd06577">
    <property type="entry name" value="PASTA_pknB"/>
    <property type="match status" value="1"/>
</dbReference>
<organism evidence="15 16">
    <name type="scientific">Gaiella occulta</name>
    <dbReference type="NCBI Taxonomy" id="1002870"/>
    <lineage>
        <taxon>Bacteria</taxon>
        <taxon>Bacillati</taxon>
        <taxon>Actinomycetota</taxon>
        <taxon>Thermoleophilia</taxon>
        <taxon>Gaiellales</taxon>
        <taxon>Gaiellaceae</taxon>
        <taxon>Gaiella</taxon>
    </lineage>
</organism>
<evidence type="ECO:0000256" key="6">
    <source>
        <dbReference type="ARBA" id="ARBA00022679"/>
    </source>
</evidence>
<dbReference type="EMBL" id="QQZY01000002">
    <property type="protein sequence ID" value="RDI75291.1"/>
    <property type="molecule type" value="Genomic_DNA"/>
</dbReference>
<dbReference type="InterPro" id="IPR023346">
    <property type="entry name" value="Lysozyme-like_dom_sf"/>
</dbReference>
<dbReference type="GO" id="GO:0071555">
    <property type="term" value="P:cell wall organization"/>
    <property type="evidence" value="ECO:0007669"/>
    <property type="project" value="UniProtKB-KW"/>
</dbReference>
<keyword evidence="16" id="KW-1185">Reference proteome</keyword>
<keyword evidence="11" id="KW-0961">Cell wall biogenesis/degradation</keyword>
<evidence type="ECO:0000256" key="1">
    <source>
        <dbReference type="ARBA" id="ARBA00007090"/>
    </source>
</evidence>
<evidence type="ECO:0000259" key="14">
    <source>
        <dbReference type="PROSITE" id="PS51178"/>
    </source>
</evidence>
<evidence type="ECO:0000256" key="3">
    <source>
        <dbReference type="ARBA" id="ARBA00022645"/>
    </source>
</evidence>
<dbReference type="GO" id="GO:0009002">
    <property type="term" value="F:serine-type D-Ala-D-Ala carboxypeptidase activity"/>
    <property type="evidence" value="ECO:0007669"/>
    <property type="project" value="UniProtKB-EC"/>
</dbReference>
<evidence type="ECO:0000256" key="7">
    <source>
        <dbReference type="ARBA" id="ARBA00022801"/>
    </source>
</evidence>
<dbReference type="PROSITE" id="PS51178">
    <property type="entry name" value="PASTA"/>
    <property type="match status" value="1"/>
</dbReference>
<evidence type="ECO:0000256" key="2">
    <source>
        <dbReference type="ARBA" id="ARBA00007739"/>
    </source>
</evidence>
<dbReference type="SMART" id="SM00740">
    <property type="entry name" value="PASTA"/>
    <property type="match status" value="2"/>
</dbReference>
<evidence type="ECO:0000256" key="12">
    <source>
        <dbReference type="ARBA" id="ARBA00034000"/>
    </source>
</evidence>
<evidence type="ECO:0000256" key="4">
    <source>
        <dbReference type="ARBA" id="ARBA00022670"/>
    </source>
</evidence>
<keyword evidence="9" id="KW-0573">Peptidoglycan synthesis</keyword>
<evidence type="ECO:0000256" key="5">
    <source>
        <dbReference type="ARBA" id="ARBA00022676"/>
    </source>
</evidence>
<dbReference type="FunFam" id="1.10.3810.10:FF:000001">
    <property type="entry name" value="Penicillin-binding protein 1A"/>
    <property type="match status" value="1"/>
</dbReference>
<sequence length="801" mass="86398">MLTVLTLLAGVAFSFGLVRAIASEIPTLDPAQQQASKQVDSVVYAVDPADPRNRRVLAVLRGDESRVLLSDIAEVAPIMRQAIVSVEDRRFYEHNGVDVRGIARAVWQDIRSQSVVEGGSTITQQFVKNAYVTNRRTIARKVREAALAWQLEQRWSKDRILLAYLNTIYFGNGAYGVQQAARTYFGKGAARLTLAEAALLAGLPADPSLYDPVQHPRASRLRRRYVLQTMFDQGKITERQLQTASDAPLPKPGDVRLPGTRGPAQYFVNYVKDQLVAKYGAGQVFGGGLKVTTTIDLRLQELARRAIDKVLTRPGGPSAALVAIDPATGAVRAMVGGTNYRESQFNLATQAERQPGSSFKPIVLATALRQGISPVTQFESKPVEIDAGDRIWRVTNYEGSYLGRVDLARAMVSSDNAVYAQLTKLVGPKGIVATAHALGIRSPLDPYFSIGLGAVAVNPLDMTRAYATFANDGKRVDGTLTGDKPRVIEQVEFARSGRVLRNEPVGEQVLPPPEAQLLTSILERVVAQGTGKRAALPGLPAAGKTGTTDNYGDAWFVGYTPQLAVAVWVGYPDELKPMLTEFGGKPVTGGTLPAEIWKAFMEAALKERKQTPQQFAPAPYIPAQERRIVWRGGSYKLDNGLCRDTLTVAYFAGRGPQTQATCYANEVAVPLVVGLTAAAAQSRLAAQPLDAEIIGVPAQAGKRPGYVLRQEPRSGFLSARDSVRLYVTRPDPRYGLLPNLVGSSVKAARERLRRLQARPRIAFAAGPAGIVLEQSPEPGVAAGPGLRVTLVVAPATATTSP</sequence>
<feature type="domain" description="PASTA" evidence="14">
    <location>
        <begin position="731"/>
        <end position="794"/>
    </location>
</feature>
<accession>A0A7M2Z0G0</accession>
<dbReference type="InterPro" id="IPR001264">
    <property type="entry name" value="Glyco_trans_51"/>
</dbReference>